<accession>A0A7X3H3W0</accession>
<dbReference type="Proteomes" id="UP000461288">
    <property type="component" value="Unassembled WGS sequence"/>
</dbReference>
<organism evidence="1 2">
    <name type="scientific">Metapseudomonas otitidis</name>
    <dbReference type="NCBI Taxonomy" id="319939"/>
    <lineage>
        <taxon>Bacteria</taxon>
        <taxon>Pseudomonadati</taxon>
        <taxon>Pseudomonadota</taxon>
        <taxon>Gammaproteobacteria</taxon>
        <taxon>Pseudomonadales</taxon>
        <taxon>Pseudomonadaceae</taxon>
        <taxon>Metapseudomonas</taxon>
    </lineage>
</organism>
<protein>
    <submittedName>
        <fullName evidence="1">Uncharacterized protein</fullName>
    </submittedName>
</protein>
<dbReference type="AlphaFoldDB" id="A0A7X3H3W0"/>
<evidence type="ECO:0000313" key="1">
    <source>
        <dbReference type="EMBL" id="MWK54700.1"/>
    </source>
</evidence>
<name>A0A7X3H3W0_9GAMM</name>
<comment type="caution">
    <text evidence="1">The sequence shown here is derived from an EMBL/GenBank/DDBJ whole genome shotgun (WGS) entry which is preliminary data.</text>
</comment>
<proteinExistence type="predicted"/>
<reference evidence="1 2" key="1">
    <citation type="submission" date="2019-12" db="EMBL/GenBank/DDBJ databases">
        <title>Draft genome sequence of Pseudomonas otitidis recovered from a chicken carcass.</title>
        <authorList>
            <person name="Vieira T.R."/>
            <person name="Oliviera E.F.C."/>
            <person name="Silva N.M.V."/>
            <person name="Sambrano G.E."/>
            <person name="Cibulski S.P."/>
            <person name="Cardoso M.R.I."/>
        </authorList>
    </citation>
    <scope>NUCLEOTIDE SEQUENCE [LARGE SCALE GENOMIC DNA]</scope>
    <source>
        <strain evidence="1 2">25_K</strain>
    </source>
</reference>
<evidence type="ECO:0000313" key="2">
    <source>
        <dbReference type="Proteomes" id="UP000461288"/>
    </source>
</evidence>
<gene>
    <name evidence="1" type="ORF">GO594_01800</name>
</gene>
<dbReference type="RefSeq" id="WP_160479601.1">
    <property type="nucleotide sequence ID" value="NZ_WTFN01000003.1"/>
</dbReference>
<sequence length="55" mass="6107">MTIRRCPGCSAVLQQQEITVGGVTELYWVCPEGDWEEPVNNAKANQQEAEEDAPD</sequence>
<dbReference type="EMBL" id="WTFN01000003">
    <property type="protein sequence ID" value="MWK54700.1"/>
    <property type="molecule type" value="Genomic_DNA"/>
</dbReference>